<dbReference type="SMART" id="SM00411">
    <property type="entry name" value="BHL"/>
    <property type="match status" value="1"/>
</dbReference>
<dbReference type="GO" id="GO:0005829">
    <property type="term" value="C:cytosol"/>
    <property type="evidence" value="ECO:0007669"/>
    <property type="project" value="TreeGrafter"/>
</dbReference>
<dbReference type="InterPro" id="IPR000119">
    <property type="entry name" value="Hist_DNA-bd"/>
</dbReference>
<dbReference type="GO" id="GO:0009893">
    <property type="term" value="P:positive regulation of metabolic process"/>
    <property type="evidence" value="ECO:0007669"/>
    <property type="project" value="UniProtKB-ARBA"/>
</dbReference>
<evidence type="ECO:0000256" key="1">
    <source>
        <dbReference type="ARBA" id="ARBA00010529"/>
    </source>
</evidence>
<dbReference type="PRINTS" id="PR01727">
    <property type="entry name" value="DNABINDINGHU"/>
</dbReference>
<evidence type="ECO:0000256" key="4">
    <source>
        <dbReference type="ARBA" id="ARBA00023015"/>
    </source>
</evidence>
<evidence type="ECO:0000256" key="2">
    <source>
        <dbReference type="ARBA" id="ARBA00018329"/>
    </source>
</evidence>
<dbReference type="Gene3D" id="4.10.520.10">
    <property type="entry name" value="IHF-like DNA-binding proteins"/>
    <property type="match status" value="1"/>
</dbReference>
<dbReference type="InterPro" id="IPR005684">
    <property type="entry name" value="IHF_alpha"/>
</dbReference>
<gene>
    <name evidence="9" type="ORF">G3M70_13070</name>
</gene>
<evidence type="ECO:0000256" key="6">
    <source>
        <dbReference type="ARBA" id="ARBA00023163"/>
    </source>
</evidence>
<keyword evidence="6" id="KW-0804">Transcription</keyword>
<dbReference type="Proteomes" id="UP000594688">
    <property type="component" value="Chromosome"/>
</dbReference>
<dbReference type="GO" id="GO:0006355">
    <property type="term" value="P:regulation of DNA-templated transcription"/>
    <property type="evidence" value="ECO:0007669"/>
    <property type="project" value="InterPro"/>
</dbReference>
<dbReference type="InterPro" id="IPR020816">
    <property type="entry name" value="Histone-like_DNA-bd_CS"/>
</dbReference>
<dbReference type="GO" id="GO:0003677">
    <property type="term" value="F:DNA binding"/>
    <property type="evidence" value="ECO:0007669"/>
    <property type="project" value="UniProtKB-KW"/>
</dbReference>
<name>A0A7T0BXI2_9BACT</name>
<keyword evidence="5" id="KW-0238">DNA-binding</keyword>
<dbReference type="KEGG" id="nli:G3M70_13070"/>
<keyword evidence="3" id="KW-0810">Translation regulation</keyword>
<dbReference type="GO" id="GO:0006310">
    <property type="term" value="P:DNA recombination"/>
    <property type="evidence" value="ECO:0007669"/>
    <property type="project" value="UniProtKB-KW"/>
</dbReference>
<dbReference type="EMBL" id="CP048685">
    <property type="protein sequence ID" value="QPJ62755.1"/>
    <property type="molecule type" value="Genomic_DNA"/>
</dbReference>
<dbReference type="CDD" id="cd13835">
    <property type="entry name" value="IHF_A"/>
    <property type="match status" value="1"/>
</dbReference>
<dbReference type="InterPro" id="IPR010992">
    <property type="entry name" value="IHF-like_DNA-bd_dom_sf"/>
</dbReference>
<comment type="similarity">
    <text evidence="1 8">Belongs to the bacterial histone-like protein family.</text>
</comment>
<dbReference type="AlphaFoldDB" id="A0A7T0BXI2"/>
<dbReference type="PANTHER" id="PTHR33175:SF2">
    <property type="entry name" value="INTEGRATION HOST FACTOR SUBUNIT ALPHA"/>
    <property type="match status" value="1"/>
</dbReference>
<keyword evidence="4" id="KW-0805">Transcription regulation</keyword>
<dbReference type="GO" id="GO:0006417">
    <property type="term" value="P:regulation of translation"/>
    <property type="evidence" value="ECO:0007669"/>
    <property type="project" value="UniProtKB-KW"/>
</dbReference>
<keyword evidence="7" id="KW-0233">DNA recombination</keyword>
<dbReference type="PROSITE" id="PS00045">
    <property type="entry name" value="HISTONE_LIKE"/>
    <property type="match status" value="1"/>
</dbReference>
<proteinExistence type="inferred from homology"/>
<dbReference type="PANTHER" id="PTHR33175">
    <property type="entry name" value="DNA-BINDING PROTEIN HU"/>
    <property type="match status" value="1"/>
</dbReference>
<reference evidence="9 10" key="1">
    <citation type="submission" date="2020-02" db="EMBL/GenBank/DDBJ databases">
        <title>Genomic and physiological characterization of two novel Nitrospinaceae genera.</title>
        <authorList>
            <person name="Mueller A.J."/>
            <person name="Jung M.-Y."/>
            <person name="Strachan C.R."/>
            <person name="Herbold C.W."/>
            <person name="Kirkegaard R.H."/>
            <person name="Daims H."/>
        </authorList>
    </citation>
    <scope>NUCLEOTIDE SEQUENCE [LARGE SCALE GENOMIC DNA]</scope>
    <source>
        <strain evidence="9">EB</strain>
    </source>
</reference>
<evidence type="ECO:0000256" key="5">
    <source>
        <dbReference type="ARBA" id="ARBA00023125"/>
    </source>
</evidence>
<evidence type="ECO:0000256" key="3">
    <source>
        <dbReference type="ARBA" id="ARBA00022845"/>
    </source>
</evidence>
<evidence type="ECO:0000256" key="7">
    <source>
        <dbReference type="ARBA" id="ARBA00023172"/>
    </source>
</evidence>
<evidence type="ECO:0000256" key="8">
    <source>
        <dbReference type="RuleBase" id="RU003939"/>
    </source>
</evidence>
<dbReference type="SUPFAM" id="SSF47729">
    <property type="entry name" value="IHF-like DNA-binding proteins"/>
    <property type="match status" value="1"/>
</dbReference>
<sequence>MALEQETVVKADLVDHVYERVGFTRSEALNAVEVILEEIKSALGRGENVRIVGFASFNLRRKNARRARNPKTGEPITIQPRTVLTFKPSRHLLEATNRTTHESDDSG</sequence>
<dbReference type="Pfam" id="PF00216">
    <property type="entry name" value="Bac_DNA_binding"/>
    <property type="match status" value="1"/>
</dbReference>
<accession>A0A7T0BXI2</accession>
<evidence type="ECO:0000313" key="9">
    <source>
        <dbReference type="EMBL" id="QPJ62755.1"/>
    </source>
</evidence>
<evidence type="ECO:0000313" key="10">
    <source>
        <dbReference type="Proteomes" id="UP000594688"/>
    </source>
</evidence>
<dbReference type="GO" id="GO:0030527">
    <property type="term" value="F:structural constituent of chromatin"/>
    <property type="evidence" value="ECO:0007669"/>
    <property type="project" value="InterPro"/>
</dbReference>
<protein>
    <recommendedName>
        <fullName evidence="2">Integration host factor subunit alpha</fullName>
    </recommendedName>
</protein>
<organism evidence="9 10">
    <name type="scientific">Candidatus Nitronauta litoralis</name>
    <dbReference type="NCBI Taxonomy" id="2705533"/>
    <lineage>
        <taxon>Bacteria</taxon>
        <taxon>Pseudomonadati</taxon>
        <taxon>Nitrospinota/Tectimicrobiota group</taxon>
        <taxon>Nitrospinota</taxon>
        <taxon>Nitrospinia</taxon>
        <taxon>Nitrospinales</taxon>
        <taxon>Nitrospinaceae</taxon>
        <taxon>Candidatus Nitronauta</taxon>
    </lineage>
</organism>